<keyword evidence="2" id="KW-1185">Reference proteome</keyword>
<dbReference type="Proteomes" id="UP001597045">
    <property type="component" value="Unassembled WGS sequence"/>
</dbReference>
<sequence>MLRLLPTTNTDKDTEIQVLRHQLAILQRQVRTPRLTPHPTAFPTALPHRLRTPAVAKPLARSQVMTSRWDTQSLVCSAIGRLGIVSKASRTSNERRGRPASSAALSTIWKVSARALRSSVTQWVAK</sequence>
<dbReference type="EMBL" id="JBHTIS010000002">
    <property type="protein sequence ID" value="MFD1044111.1"/>
    <property type="molecule type" value="Genomic_DNA"/>
</dbReference>
<reference evidence="2" key="1">
    <citation type="journal article" date="2019" name="Int. J. Syst. Evol. Microbiol.">
        <title>The Global Catalogue of Microorganisms (GCM) 10K type strain sequencing project: providing services to taxonomists for standard genome sequencing and annotation.</title>
        <authorList>
            <consortium name="The Broad Institute Genomics Platform"/>
            <consortium name="The Broad Institute Genome Sequencing Center for Infectious Disease"/>
            <person name="Wu L."/>
            <person name="Ma J."/>
        </authorList>
    </citation>
    <scope>NUCLEOTIDE SEQUENCE [LARGE SCALE GENOMIC DNA]</scope>
    <source>
        <strain evidence="2">JCM 31486</strain>
    </source>
</reference>
<protein>
    <submittedName>
        <fullName evidence="1">Uncharacterized protein</fullName>
    </submittedName>
</protein>
<accession>A0ABW3M2A3</accession>
<gene>
    <name evidence="1" type="ORF">ACFQ1S_00120</name>
</gene>
<evidence type="ECO:0000313" key="1">
    <source>
        <dbReference type="EMBL" id="MFD1044111.1"/>
    </source>
</evidence>
<organism evidence="1 2">
    <name type="scientific">Kibdelosporangium lantanae</name>
    <dbReference type="NCBI Taxonomy" id="1497396"/>
    <lineage>
        <taxon>Bacteria</taxon>
        <taxon>Bacillati</taxon>
        <taxon>Actinomycetota</taxon>
        <taxon>Actinomycetes</taxon>
        <taxon>Pseudonocardiales</taxon>
        <taxon>Pseudonocardiaceae</taxon>
        <taxon>Kibdelosporangium</taxon>
    </lineage>
</organism>
<name>A0ABW3M2A3_9PSEU</name>
<proteinExistence type="predicted"/>
<evidence type="ECO:0000313" key="2">
    <source>
        <dbReference type="Proteomes" id="UP001597045"/>
    </source>
</evidence>
<comment type="caution">
    <text evidence="1">The sequence shown here is derived from an EMBL/GenBank/DDBJ whole genome shotgun (WGS) entry which is preliminary data.</text>
</comment>